<gene>
    <name evidence="4" type="primary">LOC108850017</name>
</gene>
<dbReference type="PANTHER" id="PTHR13448">
    <property type="entry name" value="TRANSMEMBRANE PROTEIN 214"/>
    <property type="match status" value="1"/>
</dbReference>
<dbReference type="Proteomes" id="UP000504610">
    <property type="component" value="Chromosome 1"/>
</dbReference>
<reference evidence="3" key="1">
    <citation type="journal article" date="2019" name="Database">
        <title>The radish genome database (RadishGD): an integrated information resource for radish genomics.</title>
        <authorList>
            <person name="Yu H.J."/>
            <person name="Baek S."/>
            <person name="Lee Y.J."/>
            <person name="Cho A."/>
            <person name="Mun J.H."/>
        </authorList>
    </citation>
    <scope>NUCLEOTIDE SEQUENCE [LARGE SCALE GENOMIC DNA]</scope>
    <source>
        <strain evidence="3">cv. WK10039</strain>
    </source>
</reference>
<sequence>MDQAETAKIDPSDLEQDVRDVSNWKGLETSEDETNGEETEKSILSLSEAAKKIDPSPLASFLKEVLDEDWYQPAKQMIKLIHYYGIQLSLVPSFQWVKMFEEYPLSKLIHVPLSLIPMPVYEKSIDFINTLPFHILPAAVLWASDLILTEWPGVVKIEQLNSDESKVAAFVVLAMVLRTKPDALTDVLPNLRETPTYQGHDKLPVIIWMIAQASQGDLSAGLYSWVRNLLPLVSNNKCYSSQSIHLILQSVEMILSSNPKARVLLLLNKNVRNGEVLIPPPSFETLVRLTFPPPSARVEGATERFEAIYPLLKEVALAPGSCALQHNIFTFSLKLAGGQGNPALANEATAIAISVLTQNVDCFTQWEILYKENLEASVLLLKKLVDEWKDHCLKLSPCSDDARTVKHAMYSFRMENEKAITEGVVNLSLYKEADKSCKLILRRLLSRGSGGLGIGSLTAMFIAAAGGIVGAALTLYISCK</sequence>
<organism evidence="3 4">
    <name type="scientific">Raphanus sativus</name>
    <name type="common">Radish</name>
    <name type="synonym">Raphanus raphanistrum var. sativus</name>
    <dbReference type="NCBI Taxonomy" id="3726"/>
    <lineage>
        <taxon>Eukaryota</taxon>
        <taxon>Viridiplantae</taxon>
        <taxon>Streptophyta</taxon>
        <taxon>Embryophyta</taxon>
        <taxon>Tracheophyta</taxon>
        <taxon>Spermatophyta</taxon>
        <taxon>Magnoliopsida</taxon>
        <taxon>eudicotyledons</taxon>
        <taxon>Gunneridae</taxon>
        <taxon>Pentapetalae</taxon>
        <taxon>rosids</taxon>
        <taxon>malvids</taxon>
        <taxon>Brassicales</taxon>
        <taxon>Brassicaceae</taxon>
        <taxon>Brassiceae</taxon>
        <taxon>Raphanus</taxon>
    </lineage>
</organism>
<dbReference type="PANTHER" id="PTHR13448:SF8">
    <property type="entry name" value="TRANSMEMBRANE PROTEIN"/>
    <property type="match status" value="1"/>
</dbReference>
<dbReference type="Pfam" id="PF10151">
    <property type="entry name" value="TMEM214"/>
    <property type="match status" value="1"/>
</dbReference>
<evidence type="ECO:0000256" key="2">
    <source>
        <dbReference type="SAM" id="Phobius"/>
    </source>
</evidence>
<reference evidence="4" key="2">
    <citation type="submission" date="2025-08" db="UniProtKB">
        <authorList>
            <consortium name="RefSeq"/>
        </authorList>
    </citation>
    <scope>IDENTIFICATION</scope>
    <source>
        <tissue evidence="4">Leaf</tissue>
    </source>
</reference>
<dbReference type="KEGG" id="rsz:108850017"/>
<keyword evidence="2" id="KW-1133">Transmembrane helix</keyword>
<feature type="compositionally biased region" description="Basic and acidic residues" evidence="1">
    <location>
        <begin position="1"/>
        <end position="22"/>
    </location>
</feature>
<keyword evidence="3" id="KW-1185">Reference proteome</keyword>
<evidence type="ECO:0000313" key="4">
    <source>
        <dbReference type="RefSeq" id="XP_056842236.1"/>
    </source>
</evidence>
<feature type="region of interest" description="Disordered" evidence="1">
    <location>
        <begin position="1"/>
        <end position="40"/>
    </location>
</feature>
<dbReference type="AlphaFoldDB" id="A0A9W3BSR9"/>
<keyword evidence="2" id="KW-0472">Membrane</keyword>
<evidence type="ECO:0000313" key="3">
    <source>
        <dbReference type="Proteomes" id="UP000504610"/>
    </source>
</evidence>
<dbReference type="OrthoDB" id="1095851at2759"/>
<dbReference type="GO" id="GO:0005794">
    <property type="term" value="C:Golgi apparatus"/>
    <property type="evidence" value="ECO:0007669"/>
    <property type="project" value="TreeGrafter"/>
</dbReference>
<name>A0A9W3BSR9_RAPSA</name>
<dbReference type="InterPro" id="IPR019308">
    <property type="entry name" value="TMEM214"/>
</dbReference>
<dbReference type="GeneID" id="108850017"/>
<protein>
    <submittedName>
        <fullName evidence="4">Uncharacterized protein LOC108850017 isoform X1</fullName>
    </submittedName>
</protein>
<evidence type="ECO:0000256" key="1">
    <source>
        <dbReference type="SAM" id="MobiDB-lite"/>
    </source>
</evidence>
<dbReference type="RefSeq" id="XP_056842236.1">
    <property type="nucleotide sequence ID" value="XM_056986256.1"/>
</dbReference>
<keyword evidence="2" id="KW-0812">Transmembrane</keyword>
<proteinExistence type="predicted"/>
<feature type="transmembrane region" description="Helical" evidence="2">
    <location>
        <begin position="452"/>
        <end position="477"/>
    </location>
</feature>
<accession>A0A9W3BSR9</accession>
<dbReference type="GO" id="GO:0005783">
    <property type="term" value="C:endoplasmic reticulum"/>
    <property type="evidence" value="ECO:0007669"/>
    <property type="project" value="TreeGrafter"/>
</dbReference>